<evidence type="ECO:0000256" key="2">
    <source>
        <dbReference type="SAM" id="MobiDB-lite"/>
    </source>
</evidence>
<dbReference type="GO" id="GO:1990513">
    <property type="term" value="C:CLOCK-BMAL transcription complex"/>
    <property type="evidence" value="ECO:0007669"/>
    <property type="project" value="TreeGrafter"/>
</dbReference>
<dbReference type="Proteomes" id="UP000886611">
    <property type="component" value="Unassembled WGS sequence"/>
</dbReference>
<keyword evidence="1" id="KW-0539">Nucleus</keyword>
<sequence>MFLQQPGGGINFSSVQLATGSTPTLPQATSITMQGQVVPASPVQGGVSSGHINTHVIQQQSLLRDQTTTLTQSQQQSLRTTHNQQTSLTSQTQNTLPPSLYNTMMISQPGSANVVQIASSLAQNTNPGGAVATFTQDRQIRFPQGQQLVTKLVTAPMACGAVMVPTTMFMGQVVTAYPTFAAQQQQQQTISITQQQQNQQEQQQNAVQQPTQAQAQLSHQPQQFMPASRLLHGSQSTQLILSAAFPIQQQGTFTQAHHQQQQSQPQTQNLSRRRTDSMSDPSSVQLQ</sequence>
<dbReference type="PANTHER" id="PTHR46055:SF2">
    <property type="entry name" value="CIRCADIAN LOCOMOTER OUTPUT CYCLES PROTEIN KAPUT"/>
    <property type="match status" value="1"/>
</dbReference>
<dbReference type="GO" id="GO:0032922">
    <property type="term" value="P:circadian regulation of gene expression"/>
    <property type="evidence" value="ECO:0007669"/>
    <property type="project" value="InterPro"/>
</dbReference>
<feature type="non-terminal residue" evidence="3">
    <location>
        <position position="1"/>
    </location>
</feature>
<gene>
    <name evidence="3" type="primary">Clock_0</name>
    <name evidence="3" type="ORF">GTO96_0016483</name>
</gene>
<feature type="region of interest" description="Disordered" evidence="2">
    <location>
        <begin position="251"/>
        <end position="287"/>
    </location>
</feature>
<feature type="non-terminal residue" evidence="3">
    <location>
        <position position="287"/>
    </location>
</feature>
<feature type="region of interest" description="Disordered" evidence="2">
    <location>
        <begin position="201"/>
        <end position="221"/>
    </location>
</feature>
<feature type="region of interest" description="Disordered" evidence="2">
    <location>
        <begin position="67"/>
        <end position="96"/>
    </location>
</feature>
<dbReference type="InterPro" id="IPR047230">
    <property type="entry name" value="CLOCK-like"/>
</dbReference>
<protein>
    <submittedName>
        <fullName evidence="3">CLOCK protein</fullName>
    </submittedName>
</protein>
<dbReference type="PANTHER" id="PTHR46055">
    <property type="entry name" value="CIRCADIAN LOCOMOTER OUTPUT CYCLES PROTEIN KAPUT"/>
    <property type="match status" value="1"/>
</dbReference>
<reference evidence="3 4" key="1">
    <citation type="journal article" date="2021" name="Cell">
        <title>Tracing the genetic footprints of vertebrate landing in non-teleost ray-finned fishes.</title>
        <authorList>
            <person name="Bi X."/>
            <person name="Wang K."/>
            <person name="Yang L."/>
            <person name="Pan H."/>
            <person name="Jiang H."/>
            <person name="Wei Q."/>
            <person name="Fang M."/>
            <person name="Yu H."/>
            <person name="Zhu C."/>
            <person name="Cai Y."/>
            <person name="He Y."/>
            <person name="Gan X."/>
            <person name="Zeng H."/>
            <person name="Yu D."/>
            <person name="Zhu Y."/>
            <person name="Jiang H."/>
            <person name="Qiu Q."/>
            <person name="Yang H."/>
            <person name="Zhang Y.E."/>
            <person name="Wang W."/>
            <person name="Zhu M."/>
            <person name="He S."/>
            <person name="Zhang G."/>
        </authorList>
    </citation>
    <scope>NUCLEOTIDE SEQUENCE [LARGE SCALE GENOMIC DNA]</scope>
    <source>
        <strain evidence="3">Bchr_013</strain>
    </source>
</reference>
<evidence type="ECO:0000313" key="4">
    <source>
        <dbReference type="Proteomes" id="UP000886611"/>
    </source>
</evidence>
<accession>A0A8X8BSE3</accession>
<evidence type="ECO:0000313" key="3">
    <source>
        <dbReference type="EMBL" id="KAG2466226.1"/>
    </source>
</evidence>
<dbReference type="EMBL" id="JAATIS010001721">
    <property type="protein sequence ID" value="KAG2466226.1"/>
    <property type="molecule type" value="Genomic_DNA"/>
</dbReference>
<proteinExistence type="predicted"/>
<comment type="caution">
    <text evidence="3">The sequence shown here is derived from an EMBL/GenBank/DDBJ whole genome shotgun (WGS) entry which is preliminary data.</text>
</comment>
<dbReference type="GO" id="GO:0000981">
    <property type="term" value="F:DNA-binding transcription factor activity, RNA polymerase II-specific"/>
    <property type="evidence" value="ECO:0007669"/>
    <property type="project" value="InterPro"/>
</dbReference>
<name>A0A8X8BSE3_POLSE</name>
<dbReference type="AlphaFoldDB" id="A0A8X8BSE3"/>
<organism evidence="3 4">
    <name type="scientific">Polypterus senegalus</name>
    <name type="common">Senegal bichir</name>
    <dbReference type="NCBI Taxonomy" id="55291"/>
    <lineage>
        <taxon>Eukaryota</taxon>
        <taxon>Metazoa</taxon>
        <taxon>Chordata</taxon>
        <taxon>Craniata</taxon>
        <taxon>Vertebrata</taxon>
        <taxon>Euteleostomi</taxon>
        <taxon>Actinopterygii</taxon>
        <taxon>Polypteriformes</taxon>
        <taxon>Polypteridae</taxon>
        <taxon>Polypterus</taxon>
    </lineage>
</organism>
<dbReference type="GO" id="GO:0070888">
    <property type="term" value="F:E-box binding"/>
    <property type="evidence" value="ECO:0007669"/>
    <property type="project" value="TreeGrafter"/>
</dbReference>
<keyword evidence="4" id="KW-1185">Reference proteome</keyword>
<feature type="compositionally biased region" description="Low complexity" evidence="2">
    <location>
        <begin position="251"/>
        <end position="268"/>
    </location>
</feature>
<evidence type="ECO:0000256" key="1">
    <source>
        <dbReference type="ARBA" id="ARBA00023242"/>
    </source>
</evidence>
<feature type="compositionally biased region" description="Polar residues" evidence="2">
    <location>
        <begin position="278"/>
        <end position="287"/>
    </location>
</feature>